<dbReference type="GO" id="GO:0046872">
    <property type="term" value="F:metal ion binding"/>
    <property type="evidence" value="ECO:0007669"/>
    <property type="project" value="UniProtKB-KW"/>
</dbReference>
<evidence type="ECO:0000313" key="10">
    <source>
        <dbReference type="Proteomes" id="UP000327493"/>
    </source>
</evidence>
<evidence type="ECO:0000259" key="8">
    <source>
        <dbReference type="SMART" id="SM00483"/>
    </source>
</evidence>
<dbReference type="AlphaFoldDB" id="A0A5J5CBF8"/>
<feature type="binding site" evidence="6">
    <location>
        <position position="209"/>
    </location>
    <ligand>
        <name>Mg(2+)</name>
        <dbReference type="ChEBI" id="CHEBI:18420"/>
    </ligand>
</feature>
<evidence type="ECO:0000256" key="6">
    <source>
        <dbReference type="PIRSR" id="PIRSR000817-1"/>
    </source>
</evidence>
<dbReference type="PRINTS" id="PR00871">
    <property type="entry name" value="DNAPOLXTDT"/>
</dbReference>
<dbReference type="InterPro" id="IPR022312">
    <property type="entry name" value="DNA_pol_X"/>
</dbReference>
<sequence>CWIPVCVELFIPSVFQEQQIDDAEGGVFSVPSYACLRRTTLENHNPVLTMERLKMCFLSQDALSLLAENAELSDEDGRGVAFRRAAAVLKALPEPVTGAAQLRGLPCLGGHSLRVITVLTGIFGVGAKTAERWIRDGIHNLHQLQESGQALNRAQQAGLDHYDDLQQPVTRAEADAIGEVVEEAVVSVLPGAQITLIGGFRRGKLTGHDVDFLITHPEEGREGFLLYQKTTRNSYLEAKAGPARPPSNMDRFERCFSIFKLADAEKRGRKRAGNAPEDTCCPAAHSRVADEGPEPVKPAGGPGRWRAVRVDLVVSPVSQFAFALLGWTGSKVVFCI</sequence>
<dbReference type="SUPFAM" id="SSF81301">
    <property type="entry name" value="Nucleotidyltransferase"/>
    <property type="match status" value="1"/>
</dbReference>
<dbReference type="GO" id="GO:0003677">
    <property type="term" value="F:DNA binding"/>
    <property type="evidence" value="ECO:0007669"/>
    <property type="project" value="InterPro"/>
</dbReference>
<dbReference type="Gene3D" id="1.10.150.110">
    <property type="entry name" value="DNA polymerase beta, N-terminal domain-like"/>
    <property type="match status" value="1"/>
</dbReference>
<keyword evidence="3 6" id="KW-0479">Metal-binding</keyword>
<dbReference type="InterPro" id="IPR002054">
    <property type="entry name" value="DNA-dir_DNA_pol_X"/>
</dbReference>
<dbReference type="Pfam" id="PF10391">
    <property type="entry name" value="DNA_pol_lambd_f"/>
    <property type="match status" value="1"/>
</dbReference>
<comment type="cofactor">
    <cofactor evidence="1 6">
        <name>Mg(2+)</name>
        <dbReference type="ChEBI" id="CHEBI:18420"/>
    </cofactor>
</comment>
<dbReference type="PANTHER" id="PTHR11276:SF24">
    <property type="entry name" value="DNA-DIRECTED DNA_RNA POLYMERASE MU"/>
    <property type="match status" value="1"/>
</dbReference>
<dbReference type="InterPro" id="IPR027421">
    <property type="entry name" value="DNA_pol_lamdba_lyase_dom_sf"/>
</dbReference>
<dbReference type="PRINTS" id="PR00869">
    <property type="entry name" value="DNAPOLX"/>
</dbReference>
<organism evidence="9 10">
    <name type="scientific">Etheostoma spectabile</name>
    <name type="common">orangethroat darter</name>
    <dbReference type="NCBI Taxonomy" id="54343"/>
    <lineage>
        <taxon>Eukaryota</taxon>
        <taxon>Metazoa</taxon>
        <taxon>Chordata</taxon>
        <taxon>Craniata</taxon>
        <taxon>Vertebrata</taxon>
        <taxon>Euteleostomi</taxon>
        <taxon>Actinopterygii</taxon>
        <taxon>Neopterygii</taxon>
        <taxon>Teleostei</taxon>
        <taxon>Neoteleostei</taxon>
        <taxon>Acanthomorphata</taxon>
        <taxon>Eupercaria</taxon>
        <taxon>Perciformes</taxon>
        <taxon>Percoidei</taxon>
        <taxon>Percidae</taxon>
        <taxon>Etheostomatinae</taxon>
        <taxon>Etheostoma</taxon>
    </lineage>
</organism>
<evidence type="ECO:0000313" key="9">
    <source>
        <dbReference type="EMBL" id="KAA8579204.1"/>
    </source>
</evidence>
<dbReference type="PROSITE" id="PS00522">
    <property type="entry name" value="DNA_POLYMERASE_X"/>
    <property type="match status" value="1"/>
</dbReference>
<dbReference type="SMART" id="SM00483">
    <property type="entry name" value="POLXc"/>
    <property type="match status" value="1"/>
</dbReference>
<dbReference type="EMBL" id="VOFY01000040">
    <property type="protein sequence ID" value="KAA8579204.1"/>
    <property type="molecule type" value="Genomic_DNA"/>
</dbReference>
<dbReference type="PIRSF" id="PIRSF000817">
    <property type="entry name" value="DNA_NT"/>
    <property type="match status" value="1"/>
</dbReference>
<evidence type="ECO:0000256" key="1">
    <source>
        <dbReference type="ARBA" id="ARBA00001946"/>
    </source>
</evidence>
<keyword evidence="10" id="KW-1185">Reference proteome</keyword>
<dbReference type="InterPro" id="IPR018944">
    <property type="entry name" value="DNA_pol_lambd_fingers_domain"/>
</dbReference>
<dbReference type="SUPFAM" id="SSF81585">
    <property type="entry name" value="PsbU/PolX domain-like"/>
    <property type="match status" value="1"/>
</dbReference>
<evidence type="ECO:0000256" key="7">
    <source>
        <dbReference type="SAM" id="MobiDB-lite"/>
    </source>
</evidence>
<dbReference type="PANTHER" id="PTHR11276">
    <property type="entry name" value="DNA POLYMERASE TYPE-X FAMILY MEMBER"/>
    <property type="match status" value="1"/>
</dbReference>
<proteinExistence type="predicted"/>
<gene>
    <name evidence="9" type="ORF">FQN60_000026</name>
</gene>
<dbReference type="GO" id="GO:0006303">
    <property type="term" value="P:double-strand break repair via nonhomologous end joining"/>
    <property type="evidence" value="ECO:0007669"/>
    <property type="project" value="TreeGrafter"/>
</dbReference>
<dbReference type="Proteomes" id="UP000327493">
    <property type="component" value="Unassembled WGS sequence"/>
</dbReference>
<name>A0A5J5CBF8_9PERO</name>
<feature type="binding site" evidence="6">
    <location>
        <position position="211"/>
    </location>
    <ligand>
        <name>Mg(2+)</name>
        <dbReference type="ChEBI" id="CHEBI:18420"/>
    </ligand>
</feature>
<dbReference type="SUPFAM" id="SSF47802">
    <property type="entry name" value="DNA polymerase beta, N-terminal domain-like"/>
    <property type="match status" value="1"/>
</dbReference>
<dbReference type="InterPro" id="IPR019843">
    <property type="entry name" value="DNA_pol-X_BS"/>
</dbReference>
<dbReference type="GO" id="GO:0005634">
    <property type="term" value="C:nucleus"/>
    <property type="evidence" value="ECO:0007669"/>
    <property type="project" value="UniProtKB-SubCell"/>
</dbReference>
<feature type="binding site" evidence="6">
    <location>
        <position position="311"/>
    </location>
    <ligand>
        <name>Mg(2+)</name>
        <dbReference type="ChEBI" id="CHEBI:18420"/>
    </ligand>
</feature>
<feature type="domain" description="DNA-directed DNA polymerase X" evidence="8">
    <location>
        <begin position="52"/>
        <end position="331"/>
    </location>
</feature>
<keyword evidence="5" id="KW-0539">Nucleus</keyword>
<evidence type="ECO:0000256" key="4">
    <source>
        <dbReference type="ARBA" id="ARBA00022842"/>
    </source>
</evidence>
<evidence type="ECO:0000256" key="5">
    <source>
        <dbReference type="ARBA" id="ARBA00023242"/>
    </source>
</evidence>
<dbReference type="Gene3D" id="3.30.460.10">
    <property type="entry name" value="Beta Polymerase, domain 2"/>
    <property type="match status" value="1"/>
</dbReference>
<comment type="caution">
    <text evidence="9">The sequence shown here is derived from an EMBL/GenBank/DDBJ whole genome shotgun (WGS) entry which is preliminary data.</text>
</comment>
<comment type="subcellular location">
    <subcellularLocation>
        <location evidence="2">Nucleus</location>
    </subcellularLocation>
</comment>
<dbReference type="InterPro" id="IPR001726">
    <property type="entry name" value="TdT/Mu"/>
</dbReference>
<accession>A0A5J5CBF8</accession>
<feature type="non-terminal residue" evidence="9">
    <location>
        <position position="1"/>
    </location>
</feature>
<evidence type="ECO:0000256" key="2">
    <source>
        <dbReference type="ARBA" id="ARBA00004123"/>
    </source>
</evidence>
<dbReference type="InterPro" id="IPR028207">
    <property type="entry name" value="DNA_pol_B_palm_palm"/>
</dbReference>
<dbReference type="InterPro" id="IPR043519">
    <property type="entry name" value="NT_sf"/>
</dbReference>
<reference evidence="9 10" key="1">
    <citation type="submission" date="2019-08" db="EMBL/GenBank/DDBJ databases">
        <title>A chromosome-level genome assembly, high-density linkage maps, and genome scans reveal the genomic architecture of hybrid incompatibilities underlying speciation via character displacement in darters (Percidae: Etheostominae).</title>
        <authorList>
            <person name="Moran R.L."/>
            <person name="Catchen J.M."/>
            <person name="Fuller R.C."/>
        </authorList>
    </citation>
    <scope>NUCLEOTIDE SEQUENCE [LARGE SCALE GENOMIC DNA]</scope>
    <source>
        <strain evidence="9">EspeVRDwgs_2016</strain>
        <tissue evidence="9">Muscle</tissue>
    </source>
</reference>
<feature type="region of interest" description="Disordered" evidence="7">
    <location>
        <begin position="268"/>
        <end position="301"/>
    </location>
</feature>
<keyword evidence="4 6" id="KW-0460">Magnesium</keyword>
<evidence type="ECO:0000256" key="3">
    <source>
        <dbReference type="ARBA" id="ARBA00022723"/>
    </source>
</evidence>
<dbReference type="Gene3D" id="1.10.150.20">
    <property type="entry name" value="5' to 3' exonuclease, C-terminal subdomain"/>
    <property type="match status" value="1"/>
</dbReference>
<dbReference type="Pfam" id="PF14792">
    <property type="entry name" value="DNA_pol_B_palm"/>
    <property type="match status" value="1"/>
</dbReference>
<protein>
    <recommendedName>
        <fullName evidence="8">DNA-directed DNA polymerase X domain-containing protein</fullName>
    </recommendedName>
</protein>
<dbReference type="GO" id="GO:0003887">
    <property type="term" value="F:DNA-directed DNA polymerase activity"/>
    <property type="evidence" value="ECO:0007669"/>
    <property type="project" value="InterPro"/>
</dbReference>